<dbReference type="InterPro" id="IPR050678">
    <property type="entry name" value="DNA_Partitioning_ATPase"/>
</dbReference>
<dbReference type="CDD" id="cd02042">
    <property type="entry name" value="ParAB_family"/>
    <property type="match status" value="1"/>
</dbReference>
<dbReference type="InterPro" id="IPR025669">
    <property type="entry name" value="AAA_dom"/>
</dbReference>
<comment type="caution">
    <text evidence="2">The sequence shown here is derived from an EMBL/GenBank/DDBJ whole genome shotgun (WGS) entry which is preliminary data.</text>
</comment>
<dbReference type="PANTHER" id="PTHR13696">
    <property type="entry name" value="P-LOOP CONTAINING NUCLEOSIDE TRIPHOSPHATE HYDROLASE"/>
    <property type="match status" value="1"/>
</dbReference>
<dbReference type="PIRSF" id="PIRSF009320">
    <property type="entry name" value="Nuc_binding_HP_1000"/>
    <property type="match status" value="1"/>
</dbReference>
<gene>
    <name evidence="2" type="ORF">GFER_00160</name>
</gene>
<dbReference type="InterPro" id="IPR027417">
    <property type="entry name" value="P-loop_NTPase"/>
</dbReference>
<evidence type="ECO:0000259" key="1">
    <source>
        <dbReference type="Pfam" id="PF13614"/>
    </source>
</evidence>
<keyword evidence="3" id="KW-1185">Reference proteome</keyword>
<proteinExistence type="predicted"/>
<dbReference type="EMBL" id="JWJD01000001">
    <property type="protein sequence ID" value="KIH77228.1"/>
    <property type="molecule type" value="Genomic_DNA"/>
</dbReference>
<dbReference type="Pfam" id="PF13614">
    <property type="entry name" value="AAA_31"/>
    <property type="match status" value="1"/>
</dbReference>
<evidence type="ECO:0000313" key="3">
    <source>
        <dbReference type="Proteomes" id="UP000035068"/>
    </source>
</evidence>
<dbReference type="RefSeq" id="WP_040094989.1">
    <property type="nucleotide sequence ID" value="NZ_JWJD01000001.1"/>
</dbReference>
<organism evidence="2 3">
    <name type="scientific">Geoalkalibacter ferrihydriticus DSM 17813</name>
    <dbReference type="NCBI Taxonomy" id="1121915"/>
    <lineage>
        <taxon>Bacteria</taxon>
        <taxon>Pseudomonadati</taxon>
        <taxon>Thermodesulfobacteriota</taxon>
        <taxon>Desulfuromonadia</taxon>
        <taxon>Desulfuromonadales</taxon>
        <taxon>Geoalkalibacteraceae</taxon>
        <taxon>Geoalkalibacter</taxon>
    </lineage>
</organism>
<dbReference type="SUPFAM" id="SSF52540">
    <property type="entry name" value="P-loop containing nucleoside triphosphate hydrolases"/>
    <property type="match status" value="1"/>
</dbReference>
<evidence type="ECO:0000313" key="2">
    <source>
        <dbReference type="EMBL" id="KIH77228.1"/>
    </source>
</evidence>
<sequence>MNGPAEIIVVTNRKGGTGKTTTSVNLAAEFAAQGQPVLLIDMDTQGHCAVGVDVTKPKDSPTVHNLFLSDDFLLAEAVCPTAWPNLHLIPANPLFEHGSGDGDQTRLARALHDEGLTKQYDLIIIDTPPSFDGLLMNALCAARSVLIPFVPHHLSGEGIRNLARILFRVASGPNPDLKLLGLLPIMLDRRIGQHRNVTDGAALQFGQGRMLSGIRTDIKLAESFAHRQPVRSYMPNCRGTEDYAMVAREIGERLKSRYELHSTKQTT</sequence>
<dbReference type="AlphaFoldDB" id="A0A0C2EF47"/>
<accession>A0A0C2EF47</accession>
<protein>
    <submittedName>
        <fullName evidence="2">Chromosome partitioning protein</fullName>
    </submittedName>
</protein>
<reference evidence="2 3" key="1">
    <citation type="submission" date="2014-12" db="EMBL/GenBank/DDBJ databases">
        <title>Genomes of Geoalkalibacter ferrihydriticus and Geoalkalibacter subterraneus, two haloalkaliphilic metal-reducing members of the Geobacteraceae.</title>
        <authorList>
            <person name="Badalamenti J.P."/>
            <person name="Torres C.I."/>
            <person name="Krajmalnik-Brown R."/>
            <person name="Bond D.R."/>
        </authorList>
    </citation>
    <scope>NUCLEOTIDE SEQUENCE [LARGE SCALE GENOMIC DNA]</scope>
    <source>
        <strain evidence="2 3">DSM 17813</strain>
    </source>
</reference>
<name>A0A0C2EF47_9BACT</name>
<dbReference type="Proteomes" id="UP000035068">
    <property type="component" value="Unassembled WGS sequence"/>
</dbReference>
<dbReference type="Gene3D" id="3.40.50.300">
    <property type="entry name" value="P-loop containing nucleotide triphosphate hydrolases"/>
    <property type="match status" value="1"/>
</dbReference>
<dbReference type="PANTHER" id="PTHR13696:SF52">
    <property type="entry name" value="PARA FAMILY PROTEIN CT_582"/>
    <property type="match status" value="1"/>
</dbReference>
<feature type="domain" description="AAA" evidence="1">
    <location>
        <begin position="6"/>
        <end position="178"/>
    </location>
</feature>